<dbReference type="Pfam" id="PF00403">
    <property type="entry name" value="HMA"/>
    <property type="match status" value="1"/>
</dbReference>
<dbReference type="InterPro" id="IPR006121">
    <property type="entry name" value="HMA_dom"/>
</dbReference>
<name>A0A1S8CM46_9GAMM</name>
<evidence type="ECO:0000259" key="1">
    <source>
        <dbReference type="PROSITE" id="PS50846"/>
    </source>
</evidence>
<dbReference type="SUPFAM" id="SSF55008">
    <property type="entry name" value="HMA, heavy metal-associated domain"/>
    <property type="match status" value="1"/>
</dbReference>
<dbReference type="AlphaFoldDB" id="A0A1S8CM46"/>
<dbReference type="Proteomes" id="UP000216021">
    <property type="component" value="Unassembled WGS sequence"/>
</dbReference>
<evidence type="ECO:0000313" key="2">
    <source>
        <dbReference type="EMBL" id="OMQ25451.1"/>
    </source>
</evidence>
<organism evidence="2 3">
    <name type="scientific">Serratia oryzae</name>
    <dbReference type="NCBI Taxonomy" id="2034155"/>
    <lineage>
        <taxon>Bacteria</taxon>
        <taxon>Pseudomonadati</taxon>
        <taxon>Pseudomonadota</taxon>
        <taxon>Gammaproteobacteria</taxon>
        <taxon>Enterobacterales</taxon>
        <taxon>Yersiniaceae</taxon>
        <taxon>Serratia</taxon>
    </lineage>
</organism>
<dbReference type="OrthoDB" id="9814359at2"/>
<sequence>MSQTTVLSLQGLSCMHCVGSARKALEAVPGVTSAEVTLESANVYGDADAQRLIAAIEEAGFHAKLKASSLT</sequence>
<comment type="caution">
    <text evidence="2">The sequence shown here is derived from an EMBL/GenBank/DDBJ whole genome shotgun (WGS) entry which is preliminary data.</text>
</comment>
<dbReference type="STRING" id="2034155.BMI79_03790"/>
<dbReference type="Gene3D" id="3.30.70.100">
    <property type="match status" value="1"/>
</dbReference>
<dbReference type="PROSITE" id="PS50846">
    <property type="entry name" value="HMA_2"/>
    <property type="match status" value="1"/>
</dbReference>
<dbReference type="InterPro" id="IPR036163">
    <property type="entry name" value="HMA_dom_sf"/>
</dbReference>
<accession>A0A1S8CM46</accession>
<dbReference type="CDD" id="cd00371">
    <property type="entry name" value="HMA"/>
    <property type="match status" value="1"/>
</dbReference>
<gene>
    <name evidence="2" type="ORF">BMI79_03790</name>
</gene>
<evidence type="ECO:0000313" key="3">
    <source>
        <dbReference type="Proteomes" id="UP000216021"/>
    </source>
</evidence>
<keyword evidence="3" id="KW-1185">Reference proteome</keyword>
<dbReference type="GO" id="GO:0046872">
    <property type="term" value="F:metal ion binding"/>
    <property type="evidence" value="ECO:0007669"/>
    <property type="project" value="InterPro"/>
</dbReference>
<feature type="domain" description="HMA" evidence="1">
    <location>
        <begin position="3"/>
        <end position="64"/>
    </location>
</feature>
<dbReference type="EMBL" id="MOXD01000002">
    <property type="protein sequence ID" value="OMQ25451.1"/>
    <property type="molecule type" value="Genomic_DNA"/>
</dbReference>
<protein>
    <submittedName>
        <fullName evidence="2">Heavy metal transport/detoxification protein</fullName>
    </submittedName>
</protein>
<proteinExistence type="predicted"/>
<reference evidence="2 3" key="1">
    <citation type="submission" date="2016-11" db="EMBL/GenBank/DDBJ databases">
        <title>Rahnella oryzae sp. nov., isolated from rice root.</title>
        <authorList>
            <person name="Zhang X.-X."/>
            <person name="Zhang J."/>
        </authorList>
    </citation>
    <scope>NUCLEOTIDE SEQUENCE [LARGE SCALE GENOMIC DNA]</scope>
    <source>
        <strain evidence="2 3">J11-6</strain>
    </source>
</reference>